<comment type="similarity">
    <text evidence="1 6">Belongs to the MinE family.</text>
</comment>
<dbReference type="EMBL" id="AP018005">
    <property type="protein sequence ID" value="BBB15647.1"/>
    <property type="molecule type" value="Genomic_DNA"/>
</dbReference>
<dbReference type="NCBIfam" id="NF001422">
    <property type="entry name" value="PRK00296.1"/>
    <property type="match status" value="1"/>
</dbReference>
<evidence type="ECO:0000313" key="8">
    <source>
        <dbReference type="Proteomes" id="UP000282483"/>
    </source>
</evidence>
<dbReference type="Gene3D" id="3.30.1070.10">
    <property type="entry name" value="Cell division topological specificity factor MinE"/>
    <property type="match status" value="1"/>
</dbReference>
<keyword evidence="3 6" id="KW-0132">Cell division</keyword>
<dbReference type="RefSeq" id="WP_126323191.1">
    <property type="nucleotide sequence ID" value="NZ_AP018005.1"/>
</dbReference>
<dbReference type="Pfam" id="PF03776">
    <property type="entry name" value="MinE"/>
    <property type="match status" value="1"/>
</dbReference>
<reference evidence="7 8" key="1">
    <citation type="submission" date="2017-03" db="EMBL/GenBank/DDBJ databases">
        <title>The genome sequence of Candidatus Rickettsiella viridis.</title>
        <authorList>
            <person name="Nikoh N."/>
            <person name="Tsuchida T."/>
            <person name="Yamaguchi K."/>
            <person name="Maeda T."/>
            <person name="Shigenobu S."/>
            <person name="Fukatsu T."/>
        </authorList>
    </citation>
    <scope>NUCLEOTIDE SEQUENCE [LARGE SCALE GENOMIC DNA]</scope>
    <source>
        <strain evidence="7 8">Ap-RA04</strain>
    </source>
</reference>
<protein>
    <recommendedName>
        <fullName evidence="2 6">Cell division topological specificity factor</fullName>
    </recommendedName>
</protein>
<dbReference type="InterPro" id="IPR036707">
    <property type="entry name" value="MinE_sf"/>
</dbReference>
<evidence type="ECO:0000256" key="4">
    <source>
        <dbReference type="ARBA" id="ARBA00023306"/>
    </source>
</evidence>
<dbReference type="FunFam" id="3.30.1070.10:FF:000001">
    <property type="entry name" value="Cell division topological specificity factor"/>
    <property type="match status" value="1"/>
</dbReference>
<dbReference type="SUPFAM" id="SSF55229">
    <property type="entry name" value="Cell division protein MinE topological specificity domain"/>
    <property type="match status" value="1"/>
</dbReference>
<dbReference type="NCBIfam" id="TIGR01215">
    <property type="entry name" value="minE"/>
    <property type="match status" value="1"/>
</dbReference>
<proteinExistence type="inferred from homology"/>
<comment type="function">
    <text evidence="5 6">Prevents the cell division inhibition by proteins MinC and MinD at internal division sites while permitting inhibition at polar sites. This ensures cell division at the proper site by restricting the formation of a division septum at the midpoint of the long axis of the cell.</text>
</comment>
<evidence type="ECO:0000313" key="7">
    <source>
        <dbReference type="EMBL" id="BBB15647.1"/>
    </source>
</evidence>
<dbReference type="GO" id="GO:0032955">
    <property type="term" value="P:regulation of division septum assembly"/>
    <property type="evidence" value="ECO:0007669"/>
    <property type="project" value="InterPro"/>
</dbReference>
<keyword evidence="4 6" id="KW-0131">Cell cycle</keyword>
<dbReference type="InterPro" id="IPR005527">
    <property type="entry name" value="MinE"/>
</dbReference>
<name>A0A2Z5V7N4_9COXI</name>
<dbReference type="HAMAP" id="MF_00262">
    <property type="entry name" value="MinE"/>
    <property type="match status" value="1"/>
</dbReference>
<gene>
    <name evidence="6 7" type="primary">minE</name>
    <name evidence="7" type="ORF">RVIR1_11850</name>
</gene>
<evidence type="ECO:0000256" key="5">
    <source>
        <dbReference type="ARBA" id="ARBA00025265"/>
    </source>
</evidence>
<keyword evidence="8" id="KW-1185">Reference proteome</keyword>
<dbReference type="AlphaFoldDB" id="A0A2Z5V7N4"/>
<organism evidence="7 8">
    <name type="scientific">Candidatus Rickettsiella viridis</name>
    <dbReference type="NCBI Taxonomy" id="676208"/>
    <lineage>
        <taxon>Bacteria</taxon>
        <taxon>Pseudomonadati</taxon>
        <taxon>Pseudomonadota</taxon>
        <taxon>Gammaproteobacteria</taxon>
        <taxon>Legionellales</taxon>
        <taxon>Coxiellaceae</taxon>
        <taxon>Rickettsiella</taxon>
    </lineage>
</organism>
<dbReference type="OrthoDB" id="9802655at2"/>
<dbReference type="KEGG" id="rvi:RVIR1_11850"/>
<evidence type="ECO:0000256" key="3">
    <source>
        <dbReference type="ARBA" id="ARBA00022618"/>
    </source>
</evidence>
<evidence type="ECO:0000256" key="6">
    <source>
        <dbReference type="HAMAP-Rule" id="MF_00262"/>
    </source>
</evidence>
<accession>A0A2Z5V7N4</accession>
<dbReference type="GO" id="GO:0051301">
    <property type="term" value="P:cell division"/>
    <property type="evidence" value="ECO:0007669"/>
    <property type="project" value="UniProtKB-KW"/>
</dbReference>
<sequence length="100" mass="11306">MTLLDRLFRNRTKNTASLAKERLQIIVSHERRTGTDSDVDFLPKLQRELVEVIAKYVDIDQDQVKVELERAGNCSILELNITLPNANANAEATTDKPELA</sequence>
<evidence type="ECO:0000256" key="2">
    <source>
        <dbReference type="ARBA" id="ARBA00020112"/>
    </source>
</evidence>
<dbReference type="GO" id="GO:0042802">
    <property type="term" value="F:identical protein binding"/>
    <property type="evidence" value="ECO:0007669"/>
    <property type="project" value="UniProtKB-ARBA"/>
</dbReference>
<evidence type="ECO:0000256" key="1">
    <source>
        <dbReference type="ARBA" id="ARBA00008168"/>
    </source>
</evidence>
<dbReference type="Proteomes" id="UP000282483">
    <property type="component" value="Chromosome"/>
</dbReference>